<dbReference type="CDD" id="cd17574">
    <property type="entry name" value="REC_OmpR"/>
    <property type="match status" value="1"/>
</dbReference>
<dbReference type="EMBL" id="JAFREM010000018">
    <property type="protein sequence ID" value="MBO1306924.1"/>
    <property type="molecule type" value="Genomic_DNA"/>
</dbReference>
<dbReference type="SUPFAM" id="SSF46894">
    <property type="entry name" value="C-terminal effector domain of the bipartite response regulators"/>
    <property type="match status" value="1"/>
</dbReference>
<dbReference type="InterPro" id="IPR001789">
    <property type="entry name" value="Sig_transdc_resp-reg_receiver"/>
</dbReference>
<dbReference type="RefSeq" id="WP_207673842.1">
    <property type="nucleotide sequence ID" value="NZ_JAFREM010000018.1"/>
</dbReference>
<dbReference type="SMART" id="SM00862">
    <property type="entry name" value="Trans_reg_C"/>
    <property type="match status" value="1"/>
</dbReference>
<evidence type="ECO:0000256" key="3">
    <source>
        <dbReference type="ARBA" id="ARBA00023015"/>
    </source>
</evidence>
<reference evidence="10 11" key="1">
    <citation type="submission" date="2021-03" db="EMBL/GenBank/DDBJ databases">
        <title>Enterococcal diversity collection.</title>
        <authorList>
            <person name="Gilmore M.S."/>
            <person name="Schwartzman J."/>
            <person name="Van Tyne D."/>
            <person name="Martin M."/>
            <person name="Earl A.M."/>
            <person name="Manson A.L."/>
            <person name="Straub T."/>
            <person name="Salamzade R."/>
            <person name="Saavedra J."/>
            <person name="Lebreton F."/>
            <person name="Prichula J."/>
            <person name="Schaufler K."/>
            <person name="Gaca A."/>
            <person name="Sgardioli B."/>
            <person name="Wagenaar J."/>
            <person name="Strong T."/>
        </authorList>
    </citation>
    <scope>NUCLEOTIDE SEQUENCE [LARGE SCALE GENOMIC DNA]</scope>
    <source>
        <strain evidence="10 11">669A</strain>
    </source>
</reference>
<protein>
    <submittedName>
        <fullName evidence="10">Response regulator transcription factor</fullName>
    </submittedName>
</protein>
<evidence type="ECO:0000256" key="4">
    <source>
        <dbReference type="ARBA" id="ARBA00023125"/>
    </source>
</evidence>
<accession>A0ABS3LBB0</accession>
<dbReference type="InterPro" id="IPR016032">
    <property type="entry name" value="Sig_transdc_resp-reg_C-effctor"/>
</dbReference>
<keyword evidence="11" id="KW-1185">Reference proteome</keyword>
<evidence type="ECO:0000259" key="9">
    <source>
        <dbReference type="PROSITE" id="PS51755"/>
    </source>
</evidence>
<dbReference type="InterPro" id="IPR001867">
    <property type="entry name" value="OmpR/PhoB-type_DNA-bd"/>
</dbReference>
<feature type="domain" description="Response regulatory" evidence="8">
    <location>
        <begin position="5"/>
        <end position="120"/>
    </location>
</feature>
<keyword evidence="2" id="KW-0902">Two-component regulatory system</keyword>
<keyword evidence="4 7" id="KW-0238">DNA-binding</keyword>
<evidence type="ECO:0000256" key="2">
    <source>
        <dbReference type="ARBA" id="ARBA00023012"/>
    </source>
</evidence>
<name>A0ABS3LBB0_9ENTE</name>
<sequence length="234" mass="27310">MSEVTILLVEDEESLASFISEELKYEDYQVLIARDGQQALDLFDEHQSEITLLLLDWMLPKIDGLTVGRKIRRRSQVPIIMMTARDQLGDKITGLDAGADDYITKPFEIEELLARIRVIIRRQKQIQAMQAESLLYDYEDLHLDVAKRLVTRDGQEIELTQKEFDLLYELIKTPEEVLSRDELLNTVWGYEYFGQTNTVDVYIRALRNKLDDADHPRLIQTVRGVGYVLRKNYE</sequence>
<evidence type="ECO:0000313" key="10">
    <source>
        <dbReference type="EMBL" id="MBO1306924.1"/>
    </source>
</evidence>
<keyword evidence="3" id="KW-0805">Transcription regulation</keyword>
<proteinExistence type="predicted"/>
<feature type="domain" description="OmpR/PhoB-type" evidence="9">
    <location>
        <begin position="133"/>
        <end position="231"/>
    </location>
</feature>
<organism evidence="10 11">
    <name type="scientific">Candidatus Enterococcus moelleringii</name>
    <dbReference type="NCBI Taxonomy" id="2815325"/>
    <lineage>
        <taxon>Bacteria</taxon>
        <taxon>Bacillati</taxon>
        <taxon>Bacillota</taxon>
        <taxon>Bacilli</taxon>
        <taxon>Lactobacillales</taxon>
        <taxon>Enterococcaceae</taxon>
        <taxon>Enterococcus</taxon>
    </lineage>
</organism>
<feature type="modified residue" description="4-aspartylphosphate" evidence="6">
    <location>
        <position position="56"/>
    </location>
</feature>
<keyword evidence="1 6" id="KW-0597">Phosphoprotein</keyword>
<dbReference type="SMART" id="SM00448">
    <property type="entry name" value="REC"/>
    <property type="match status" value="1"/>
</dbReference>
<feature type="DNA-binding region" description="OmpR/PhoB-type" evidence="7">
    <location>
        <begin position="133"/>
        <end position="231"/>
    </location>
</feature>
<evidence type="ECO:0000256" key="7">
    <source>
        <dbReference type="PROSITE-ProRule" id="PRU01091"/>
    </source>
</evidence>
<evidence type="ECO:0000256" key="6">
    <source>
        <dbReference type="PROSITE-ProRule" id="PRU00169"/>
    </source>
</evidence>
<evidence type="ECO:0000256" key="1">
    <source>
        <dbReference type="ARBA" id="ARBA00022553"/>
    </source>
</evidence>
<evidence type="ECO:0000259" key="8">
    <source>
        <dbReference type="PROSITE" id="PS50110"/>
    </source>
</evidence>
<gene>
    <name evidence="10" type="ORF">JZO70_12170</name>
</gene>
<dbReference type="PROSITE" id="PS51755">
    <property type="entry name" value="OMPR_PHOB"/>
    <property type="match status" value="1"/>
</dbReference>
<dbReference type="Pfam" id="PF00486">
    <property type="entry name" value="Trans_reg_C"/>
    <property type="match status" value="1"/>
</dbReference>
<dbReference type="PANTHER" id="PTHR48111:SF22">
    <property type="entry name" value="REGULATOR OF RPOS"/>
    <property type="match status" value="1"/>
</dbReference>
<dbReference type="SUPFAM" id="SSF52172">
    <property type="entry name" value="CheY-like"/>
    <property type="match status" value="1"/>
</dbReference>
<evidence type="ECO:0000313" key="11">
    <source>
        <dbReference type="Proteomes" id="UP000664601"/>
    </source>
</evidence>
<dbReference type="Gene3D" id="1.10.10.10">
    <property type="entry name" value="Winged helix-like DNA-binding domain superfamily/Winged helix DNA-binding domain"/>
    <property type="match status" value="1"/>
</dbReference>
<dbReference type="Proteomes" id="UP000664601">
    <property type="component" value="Unassembled WGS sequence"/>
</dbReference>
<dbReference type="PANTHER" id="PTHR48111">
    <property type="entry name" value="REGULATOR OF RPOS"/>
    <property type="match status" value="1"/>
</dbReference>
<dbReference type="PROSITE" id="PS50110">
    <property type="entry name" value="RESPONSE_REGULATORY"/>
    <property type="match status" value="1"/>
</dbReference>
<evidence type="ECO:0000256" key="5">
    <source>
        <dbReference type="ARBA" id="ARBA00023163"/>
    </source>
</evidence>
<dbReference type="InterPro" id="IPR011006">
    <property type="entry name" value="CheY-like_superfamily"/>
</dbReference>
<keyword evidence="5" id="KW-0804">Transcription</keyword>
<dbReference type="Pfam" id="PF00072">
    <property type="entry name" value="Response_reg"/>
    <property type="match status" value="1"/>
</dbReference>
<dbReference type="InterPro" id="IPR036388">
    <property type="entry name" value="WH-like_DNA-bd_sf"/>
</dbReference>
<comment type="caution">
    <text evidence="10">The sequence shown here is derived from an EMBL/GenBank/DDBJ whole genome shotgun (WGS) entry which is preliminary data.</text>
</comment>
<dbReference type="Gene3D" id="6.10.250.690">
    <property type="match status" value="1"/>
</dbReference>
<dbReference type="CDD" id="cd00383">
    <property type="entry name" value="trans_reg_C"/>
    <property type="match status" value="1"/>
</dbReference>
<dbReference type="InterPro" id="IPR039420">
    <property type="entry name" value="WalR-like"/>
</dbReference>
<dbReference type="Gene3D" id="3.40.50.2300">
    <property type="match status" value="1"/>
</dbReference>